<dbReference type="InterPro" id="IPR038666">
    <property type="entry name" value="SSP1_head-tail_sf"/>
</dbReference>
<dbReference type="RefSeq" id="WP_310456084.1">
    <property type="nucleotide sequence ID" value="NZ_JAVKPH010000003.1"/>
</dbReference>
<proteinExistence type="predicted"/>
<dbReference type="Gene3D" id="2.40.10.270">
    <property type="entry name" value="Bacteriophage SPP1 head-tail adaptor protein"/>
    <property type="match status" value="1"/>
</dbReference>
<evidence type="ECO:0000313" key="2">
    <source>
        <dbReference type="Proteomes" id="UP001247754"/>
    </source>
</evidence>
<protein>
    <submittedName>
        <fullName evidence="1">Head-tail adaptor protein</fullName>
    </submittedName>
</protein>
<name>A0ABU1F4P6_9RHOB</name>
<dbReference type="Proteomes" id="UP001247754">
    <property type="component" value="Unassembled WGS sequence"/>
</dbReference>
<gene>
    <name evidence="1" type="ORF">RGD00_04440</name>
</gene>
<dbReference type="EMBL" id="JAVKPH010000003">
    <property type="protein sequence ID" value="MDR5651837.1"/>
    <property type="molecule type" value="Genomic_DNA"/>
</dbReference>
<reference evidence="1 2" key="1">
    <citation type="submission" date="2023-09" db="EMBL/GenBank/DDBJ databases">
        <title>Xinfangfangia sedmenti sp. nov., isolated the sedment.</title>
        <authorList>
            <person name="Xu L."/>
        </authorList>
    </citation>
    <scope>NUCLEOTIDE SEQUENCE [LARGE SCALE GENOMIC DNA]</scope>
    <source>
        <strain evidence="1 2">LG-4</strain>
    </source>
</reference>
<sequence length="112" mass="12359">MSGAAKLDRRVQFQRFTLVDDGFGMTEVWADHGSPVSASRTDVSDMEKATAGSIEASLLSRFVVRSTGFTRDLDPKDRLTQGGLTWNILGIKEAKDGRHRFLEITARARTDG</sequence>
<accession>A0ABU1F4P6</accession>
<evidence type="ECO:0000313" key="1">
    <source>
        <dbReference type="EMBL" id="MDR5651837.1"/>
    </source>
</evidence>
<comment type="caution">
    <text evidence="1">The sequence shown here is derived from an EMBL/GenBank/DDBJ whole genome shotgun (WGS) entry which is preliminary data.</text>
</comment>
<dbReference type="InterPro" id="IPR008767">
    <property type="entry name" value="Phage_SPP1_head-tail_adaptor"/>
</dbReference>
<dbReference type="Pfam" id="PF05521">
    <property type="entry name" value="Phage_HCP"/>
    <property type="match status" value="1"/>
</dbReference>
<keyword evidence="2" id="KW-1185">Reference proteome</keyword>
<organism evidence="1 2">
    <name type="scientific">Ruixingdingia sedimenti</name>
    <dbReference type="NCBI Taxonomy" id="3073604"/>
    <lineage>
        <taxon>Bacteria</taxon>
        <taxon>Pseudomonadati</taxon>
        <taxon>Pseudomonadota</taxon>
        <taxon>Alphaproteobacteria</taxon>
        <taxon>Rhodobacterales</taxon>
        <taxon>Paracoccaceae</taxon>
        <taxon>Ruixingdingia</taxon>
    </lineage>
</organism>